<proteinExistence type="predicted"/>
<dbReference type="AlphaFoldDB" id="A0A0A0CWI1"/>
<protein>
    <submittedName>
        <fullName evidence="2">Uncharacterized protein</fullName>
    </submittedName>
</protein>
<evidence type="ECO:0000313" key="3">
    <source>
        <dbReference type="Proteomes" id="UP000029995"/>
    </source>
</evidence>
<evidence type="ECO:0000256" key="1">
    <source>
        <dbReference type="SAM" id="MobiDB-lite"/>
    </source>
</evidence>
<name>A0A0A0CWI1_9PROT</name>
<organism evidence="2 3">
    <name type="scientific">Inquilinus limosus MP06</name>
    <dbReference type="NCBI Taxonomy" id="1398085"/>
    <lineage>
        <taxon>Bacteria</taxon>
        <taxon>Pseudomonadati</taxon>
        <taxon>Pseudomonadota</taxon>
        <taxon>Alphaproteobacteria</taxon>
        <taxon>Rhodospirillales</taxon>
        <taxon>Rhodospirillaceae</taxon>
        <taxon>Inquilinus</taxon>
    </lineage>
</organism>
<evidence type="ECO:0000313" key="2">
    <source>
        <dbReference type="EMBL" id="KGM29978.1"/>
    </source>
</evidence>
<dbReference type="RefSeq" id="WP_034850037.1">
    <property type="nucleotide sequence ID" value="NZ_JANX01001180.1"/>
</dbReference>
<gene>
    <name evidence="2" type="ORF">P409_35835</name>
</gene>
<comment type="caution">
    <text evidence="2">The sequence shown here is derived from an EMBL/GenBank/DDBJ whole genome shotgun (WGS) entry which is preliminary data.</text>
</comment>
<accession>A0A0A0CWI1</accession>
<dbReference type="Proteomes" id="UP000029995">
    <property type="component" value="Unassembled WGS sequence"/>
</dbReference>
<feature type="non-terminal residue" evidence="2">
    <location>
        <position position="1"/>
    </location>
</feature>
<dbReference type="EMBL" id="JANX01001180">
    <property type="protein sequence ID" value="KGM29978.1"/>
    <property type="molecule type" value="Genomic_DNA"/>
</dbReference>
<reference evidence="2 3" key="1">
    <citation type="submission" date="2014-01" db="EMBL/GenBank/DDBJ databases">
        <title>Genome sequence determination for a cystic fibrosis isolate, Inquilinus limosus.</title>
        <authorList>
            <person name="Pino M."/>
            <person name="Di Conza J."/>
            <person name="Gutkind G."/>
        </authorList>
    </citation>
    <scope>NUCLEOTIDE SEQUENCE [LARGE SCALE GENOMIC DNA]</scope>
    <source>
        <strain evidence="2 3">MP06</strain>
    </source>
</reference>
<feature type="region of interest" description="Disordered" evidence="1">
    <location>
        <begin position="13"/>
        <end position="36"/>
    </location>
</feature>
<sequence>SIPVLLEQARAAFGGEDEDAPGHRHRPAEPVREAARPASVAERLGRVIGRLLQRLGLFRAG</sequence>